<evidence type="ECO:0000259" key="4">
    <source>
        <dbReference type="PROSITE" id="PS51077"/>
    </source>
</evidence>
<dbReference type="PROSITE" id="PS51078">
    <property type="entry name" value="ICLR_ED"/>
    <property type="match status" value="1"/>
</dbReference>
<feature type="domain" description="IclR-ED" evidence="5">
    <location>
        <begin position="71"/>
        <end position="255"/>
    </location>
</feature>
<keyword evidence="1" id="KW-0805">Transcription regulation</keyword>
<dbReference type="InterPro" id="IPR014757">
    <property type="entry name" value="Tscrpt_reg_IclR_C"/>
</dbReference>
<dbReference type="InterPro" id="IPR005471">
    <property type="entry name" value="Tscrpt_reg_IclR_N"/>
</dbReference>
<dbReference type="SUPFAM" id="SSF55781">
    <property type="entry name" value="GAF domain-like"/>
    <property type="match status" value="1"/>
</dbReference>
<dbReference type="Gene3D" id="1.10.10.10">
    <property type="entry name" value="Winged helix-like DNA-binding domain superfamily/Winged helix DNA-binding domain"/>
    <property type="match status" value="1"/>
</dbReference>
<name>A0A830FL28_9EURY</name>
<keyword evidence="3" id="KW-0804">Transcription</keyword>
<dbReference type="Proteomes" id="UP000607197">
    <property type="component" value="Unassembled WGS sequence"/>
</dbReference>
<dbReference type="InterPro" id="IPR011991">
    <property type="entry name" value="ArsR-like_HTH"/>
</dbReference>
<dbReference type="InterPro" id="IPR036388">
    <property type="entry name" value="WH-like_DNA-bd_sf"/>
</dbReference>
<accession>A0A830FL28</accession>
<dbReference type="Gene3D" id="3.30.450.40">
    <property type="match status" value="1"/>
</dbReference>
<reference evidence="6" key="2">
    <citation type="submission" date="2020-09" db="EMBL/GenBank/DDBJ databases">
        <authorList>
            <person name="Sun Q."/>
            <person name="Ohkuma M."/>
        </authorList>
    </citation>
    <scope>NUCLEOTIDE SEQUENCE</scope>
    <source>
        <strain evidence="6">JCM 19596</strain>
    </source>
</reference>
<dbReference type="SMART" id="SM00346">
    <property type="entry name" value="HTH_ICLR"/>
    <property type="match status" value="1"/>
</dbReference>
<dbReference type="PROSITE" id="PS51077">
    <property type="entry name" value="HTH_ICLR"/>
    <property type="match status" value="1"/>
</dbReference>
<dbReference type="InterPro" id="IPR036390">
    <property type="entry name" value="WH_DNA-bd_sf"/>
</dbReference>
<gene>
    <name evidence="6" type="ORF">GCM10009039_25570</name>
</gene>
<dbReference type="GO" id="GO:0003677">
    <property type="term" value="F:DNA binding"/>
    <property type="evidence" value="ECO:0007669"/>
    <property type="project" value="UniProtKB-KW"/>
</dbReference>
<dbReference type="InterPro" id="IPR050707">
    <property type="entry name" value="HTH_MetabolicPath_Reg"/>
</dbReference>
<keyword evidence="7" id="KW-1185">Reference proteome</keyword>
<dbReference type="Pfam" id="PF01614">
    <property type="entry name" value="IclR_C"/>
    <property type="match status" value="1"/>
</dbReference>
<keyword evidence="2" id="KW-0238">DNA-binding</keyword>
<dbReference type="AlphaFoldDB" id="A0A830FL28"/>
<comment type="caution">
    <text evidence="6">The sequence shown here is derived from an EMBL/GenBank/DDBJ whole genome shotgun (WGS) entry which is preliminary data.</text>
</comment>
<dbReference type="RefSeq" id="WP_188979509.1">
    <property type="nucleotide sequence ID" value="NZ_BMPG01000003.1"/>
</dbReference>
<evidence type="ECO:0000256" key="2">
    <source>
        <dbReference type="ARBA" id="ARBA00023125"/>
    </source>
</evidence>
<evidence type="ECO:0000313" key="6">
    <source>
        <dbReference type="EMBL" id="GGL66497.1"/>
    </source>
</evidence>
<evidence type="ECO:0000259" key="5">
    <source>
        <dbReference type="PROSITE" id="PS51078"/>
    </source>
</evidence>
<organism evidence="6 7">
    <name type="scientific">Halocalculus aciditolerans</name>
    <dbReference type="NCBI Taxonomy" id="1383812"/>
    <lineage>
        <taxon>Archaea</taxon>
        <taxon>Methanobacteriati</taxon>
        <taxon>Methanobacteriota</taxon>
        <taxon>Stenosarchaea group</taxon>
        <taxon>Halobacteria</taxon>
        <taxon>Halobacteriales</taxon>
        <taxon>Halobacteriaceae</taxon>
        <taxon>Halocalculus</taxon>
    </lineage>
</organism>
<proteinExistence type="predicted"/>
<dbReference type="SUPFAM" id="SSF46785">
    <property type="entry name" value="Winged helix' DNA-binding domain"/>
    <property type="match status" value="1"/>
</dbReference>
<dbReference type="GO" id="GO:0003700">
    <property type="term" value="F:DNA-binding transcription factor activity"/>
    <property type="evidence" value="ECO:0007669"/>
    <property type="project" value="TreeGrafter"/>
</dbReference>
<dbReference type="EMBL" id="BMPG01000003">
    <property type="protein sequence ID" value="GGL66497.1"/>
    <property type="molecule type" value="Genomic_DNA"/>
</dbReference>
<reference evidence="6" key="1">
    <citation type="journal article" date="2014" name="Int. J. Syst. Evol. Microbiol.">
        <title>Complete genome sequence of Corynebacterium casei LMG S-19264T (=DSM 44701T), isolated from a smear-ripened cheese.</title>
        <authorList>
            <consortium name="US DOE Joint Genome Institute (JGI-PGF)"/>
            <person name="Walter F."/>
            <person name="Albersmeier A."/>
            <person name="Kalinowski J."/>
            <person name="Ruckert C."/>
        </authorList>
    </citation>
    <scope>NUCLEOTIDE SEQUENCE</scope>
    <source>
        <strain evidence="6">JCM 19596</strain>
    </source>
</reference>
<dbReference type="InterPro" id="IPR029016">
    <property type="entry name" value="GAF-like_dom_sf"/>
</dbReference>
<evidence type="ECO:0000313" key="7">
    <source>
        <dbReference type="Proteomes" id="UP000607197"/>
    </source>
</evidence>
<evidence type="ECO:0000256" key="3">
    <source>
        <dbReference type="ARBA" id="ARBA00023163"/>
    </source>
</evidence>
<evidence type="ECO:0000256" key="1">
    <source>
        <dbReference type="ARBA" id="ARBA00023015"/>
    </source>
</evidence>
<dbReference type="GO" id="GO:0045892">
    <property type="term" value="P:negative regulation of DNA-templated transcription"/>
    <property type="evidence" value="ECO:0007669"/>
    <property type="project" value="TreeGrafter"/>
</dbReference>
<sequence length="256" mass="28337">MSERAGPTDHVSTVDTAFDILELLREMNGATLRELTDEVDLVRSTVHRHLTTLHDRGYVTRSDGEYSLSLRFLDVGQWTQSRKETYVLAKSKVEELAERTSERAQFVVEENGRAVYVHMEAGEHAVKTNMHVGKHTPVHASAGGLAILSQLDRERVEEIIASRGLERLTPHTYTDPDDLFDALESIRERGFSINDQGHIEGLRAVGVPVSGPDGSVVGALSVSGPTNRIRGDRLENDLPDLLLGSSNELELNSAYR</sequence>
<dbReference type="PANTHER" id="PTHR30136:SF35">
    <property type="entry name" value="HTH-TYPE TRANSCRIPTIONAL REGULATOR RV1719"/>
    <property type="match status" value="1"/>
</dbReference>
<dbReference type="PANTHER" id="PTHR30136">
    <property type="entry name" value="HELIX-TURN-HELIX TRANSCRIPTIONAL REGULATOR, ICLR FAMILY"/>
    <property type="match status" value="1"/>
</dbReference>
<dbReference type="OrthoDB" id="14763at2157"/>
<dbReference type="CDD" id="cd00090">
    <property type="entry name" value="HTH_ARSR"/>
    <property type="match status" value="1"/>
</dbReference>
<protein>
    <submittedName>
        <fullName evidence="6">IclR family transcriptional regulator</fullName>
    </submittedName>
</protein>
<dbReference type="Pfam" id="PF09339">
    <property type="entry name" value="HTH_IclR"/>
    <property type="match status" value="1"/>
</dbReference>
<feature type="domain" description="HTH iclR-type" evidence="4">
    <location>
        <begin position="11"/>
        <end position="70"/>
    </location>
</feature>